<reference evidence="5 6" key="1">
    <citation type="journal article" date="2025" name="Microbiol. Resour. Announc.">
        <title>Draft genome sequences for Neonectria magnoliae and Neonectria punicea, canker pathogens of Liriodendron tulipifera and Acer saccharum in West Virginia.</title>
        <authorList>
            <person name="Petronek H.M."/>
            <person name="Kasson M.T."/>
            <person name="Metheny A.M."/>
            <person name="Stauder C.M."/>
            <person name="Lovett B."/>
            <person name="Lynch S.C."/>
            <person name="Garnas J.R."/>
            <person name="Kasson L.R."/>
            <person name="Stajich J.E."/>
        </authorList>
    </citation>
    <scope>NUCLEOTIDE SEQUENCE [LARGE SCALE GENOMIC DNA]</scope>
    <source>
        <strain evidence="5 6">NRRL 64653</strain>
    </source>
</reference>
<keyword evidence="5" id="KW-0560">Oxidoreductase</keyword>
<dbReference type="PANTHER" id="PTHR19384">
    <property type="entry name" value="NITRIC OXIDE SYNTHASE-RELATED"/>
    <property type="match status" value="1"/>
</dbReference>
<dbReference type="InterPro" id="IPR001433">
    <property type="entry name" value="OxRdtase_FAD/NAD-bd"/>
</dbReference>
<keyword evidence="6" id="KW-1185">Reference proteome</keyword>
<dbReference type="Proteomes" id="UP001498476">
    <property type="component" value="Unassembled WGS sequence"/>
</dbReference>
<organism evidence="5 6">
    <name type="scientific">Neonectria punicea</name>
    <dbReference type="NCBI Taxonomy" id="979145"/>
    <lineage>
        <taxon>Eukaryota</taxon>
        <taxon>Fungi</taxon>
        <taxon>Dikarya</taxon>
        <taxon>Ascomycota</taxon>
        <taxon>Pezizomycotina</taxon>
        <taxon>Sordariomycetes</taxon>
        <taxon>Hypocreomycetidae</taxon>
        <taxon>Hypocreales</taxon>
        <taxon>Nectriaceae</taxon>
        <taxon>Neonectria</taxon>
    </lineage>
</organism>
<accession>A0ABR1HK50</accession>
<sequence>MVFHHIFTGSGPQTILNASVRCSSKSGLGRANSYRCTKPSALSGNPDAVIPGLTSTYLSTKEPSREVVTAAPNIYVQVRKSTFKLPVNAATPLVMVAAGTGIAPLRAFLHERARLSSVGKQVGPMVLYFGCQNEADYLYKDELVDFSSGQLAGKLDVVTAFSRAEGKKTYVQDMVRLRKQDVTRMLGDEDAAFYICGAATMAKAVGNVLTEATMEIRGWSETEGINWRATKKKENRWFEDVWS</sequence>
<dbReference type="InterPro" id="IPR039261">
    <property type="entry name" value="FNR_nucleotide-bd"/>
</dbReference>
<gene>
    <name evidence="5" type="primary">NCP1</name>
    <name evidence="5" type="ORF">QQX98_002063</name>
</gene>
<dbReference type="PANTHER" id="PTHR19384:SF108">
    <property type="entry name" value="NADPH--CYTOCHROME P450 REDUCTASE"/>
    <property type="match status" value="1"/>
</dbReference>
<dbReference type="SUPFAM" id="SSF52343">
    <property type="entry name" value="Ferredoxin reductase-like, C-terminal NADP-linked domain"/>
    <property type="match status" value="1"/>
</dbReference>
<dbReference type="EC" id="1.6.2.4" evidence="5"/>
<proteinExistence type="predicted"/>
<dbReference type="PRINTS" id="PR00371">
    <property type="entry name" value="FPNCR"/>
</dbReference>
<keyword evidence="3" id="KW-0274">FAD</keyword>
<evidence type="ECO:0000259" key="4">
    <source>
        <dbReference type="Pfam" id="PF00175"/>
    </source>
</evidence>
<evidence type="ECO:0000313" key="5">
    <source>
        <dbReference type="EMBL" id="KAK7421596.1"/>
    </source>
</evidence>
<evidence type="ECO:0000256" key="3">
    <source>
        <dbReference type="ARBA" id="ARBA00022827"/>
    </source>
</evidence>
<protein>
    <submittedName>
        <fullName evidence="5">NADPH-cytochrome P450 reductase</fullName>
        <ecNumber evidence="5">1.6.2.4</ecNumber>
    </submittedName>
</protein>
<evidence type="ECO:0000313" key="6">
    <source>
        <dbReference type="Proteomes" id="UP001498476"/>
    </source>
</evidence>
<dbReference type="Pfam" id="PF00175">
    <property type="entry name" value="NAD_binding_1"/>
    <property type="match status" value="1"/>
</dbReference>
<feature type="domain" description="Oxidoreductase FAD/NAD(P)-binding" evidence="4">
    <location>
        <begin position="95"/>
        <end position="205"/>
    </location>
</feature>
<comment type="cofactor">
    <cofactor evidence="1">
        <name>FAD</name>
        <dbReference type="ChEBI" id="CHEBI:57692"/>
    </cofactor>
</comment>
<dbReference type="InterPro" id="IPR001709">
    <property type="entry name" value="Flavoprot_Pyr_Nucl_cyt_Rdtase"/>
</dbReference>
<keyword evidence="2" id="KW-0285">Flavoprotein</keyword>
<comment type="caution">
    <text evidence="5">The sequence shown here is derived from an EMBL/GenBank/DDBJ whole genome shotgun (WGS) entry which is preliminary data.</text>
</comment>
<dbReference type="EMBL" id="JAZAVJ010000021">
    <property type="protein sequence ID" value="KAK7421596.1"/>
    <property type="molecule type" value="Genomic_DNA"/>
</dbReference>
<evidence type="ECO:0000256" key="1">
    <source>
        <dbReference type="ARBA" id="ARBA00001974"/>
    </source>
</evidence>
<evidence type="ECO:0000256" key="2">
    <source>
        <dbReference type="ARBA" id="ARBA00022630"/>
    </source>
</evidence>
<dbReference type="Gene3D" id="3.40.50.80">
    <property type="entry name" value="Nucleotide-binding domain of ferredoxin-NADP reductase (FNR) module"/>
    <property type="match status" value="1"/>
</dbReference>
<dbReference type="GO" id="GO:0003958">
    <property type="term" value="F:NADPH-hemoprotein reductase activity"/>
    <property type="evidence" value="ECO:0007669"/>
    <property type="project" value="UniProtKB-EC"/>
</dbReference>
<name>A0ABR1HK50_9HYPO</name>